<evidence type="ECO:0008006" key="3">
    <source>
        <dbReference type="Google" id="ProtNLM"/>
    </source>
</evidence>
<dbReference type="EMBL" id="JBHRTK010000029">
    <property type="protein sequence ID" value="MFC3208861.1"/>
    <property type="molecule type" value="Genomic_DNA"/>
</dbReference>
<name>A0ABV7KG95_9HYPH</name>
<organism evidence="1 2">
    <name type="scientific">Aquamicrobium soli</name>
    <dbReference type="NCBI Taxonomy" id="1811518"/>
    <lineage>
        <taxon>Bacteria</taxon>
        <taxon>Pseudomonadati</taxon>
        <taxon>Pseudomonadota</taxon>
        <taxon>Alphaproteobacteria</taxon>
        <taxon>Hyphomicrobiales</taxon>
        <taxon>Phyllobacteriaceae</taxon>
        <taxon>Aquamicrobium</taxon>
    </lineage>
</organism>
<gene>
    <name evidence="1" type="ORF">ACFOHJ_21785</name>
</gene>
<proteinExistence type="predicted"/>
<sequence length="167" mass="16406">MQMISKVLVRGVAAVFGLVYATTGGVVGTSSAFAQSGQCGCLVAAGTTGIVQSAHGNVFVSQASGSVPAQVRMQLQAGNSVLVGPQSSSTISFGNNCTLRLAANTALQAIPQDGQLCLAVNQQAPAQAGGTATANAGSFVTPETIFGGIVAGGAIMSIADDSKSVSK</sequence>
<accession>A0ABV7KG95</accession>
<dbReference type="RefSeq" id="WP_378224751.1">
    <property type="nucleotide sequence ID" value="NZ_JBHRTK010000029.1"/>
</dbReference>
<evidence type="ECO:0000313" key="2">
    <source>
        <dbReference type="Proteomes" id="UP001595583"/>
    </source>
</evidence>
<keyword evidence="2" id="KW-1185">Reference proteome</keyword>
<protein>
    <recommendedName>
        <fullName evidence="3">Secreted protein</fullName>
    </recommendedName>
</protein>
<comment type="caution">
    <text evidence="1">The sequence shown here is derived from an EMBL/GenBank/DDBJ whole genome shotgun (WGS) entry which is preliminary data.</text>
</comment>
<dbReference type="Proteomes" id="UP001595583">
    <property type="component" value="Unassembled WGS sequence"/>
</dbReference>
<evidence type="ECO:0000313" key="1">
    <source>
        <dbReference type="EMBL" id="MFC3208861.1"/>
    </source>
</evidence>
<reference evidence="2" key="1">
    <citation type="journal article" date="2019" name="Int. J. Syst. Evol. Microbiol.">
        <title>The Global Catalogue of Microorganisms (GCM) 10K type strain sequencing project: providing services to taxonomists for standard genome sequencing and annotation.</title>
        <authorList>
            <consortium name="The Broad Institute Genomics Platform"/>
            <consortium name="The Broad Institute Genome Sequencing Center for Infectious Disease"/>
            <person name="Wu L."/>
            <person name="Ma J."/>
        </authorList>
    </citation>
    <scope>NUCLEOTIDE SEQUENCE [LARGE SCALE GENOMIC DNA]</scope>
    <source>
        <strain evidence="2">KCTC 52165</strain>
    </source>
</reference>